<sequence length="169" mass="19635">MSGRSVKRREQRAVLGKIRLLYSVEKTLSDLKKMGRKIVRALKRSRQRPRPVYHFDQAIADFFNYRSPGKNTLDLIDLDENLDYFGEILESIKAHAANLPQDKVVLIKVDDVYYTLTQDNIDKLIKIIKEPTFHKELISRSDGALLDIIYEIPTEAELIIQDRYSAVKE</sequence>
<protein>
    <submittedName>
        <fullName evidence="1">Uncharacterized protein</fullName>
    </submittedName>
</protein>
<comment type="caution">
    <text evidence="1">The sequence shown here is derived from an EMBL/GenBank/DDBJ whole genome shotgun (WGS) entry which is preliminary data.</text>
</comment>
<proteinExistence type="predicted"/>
<evidence type="ECO:0000313" key="1">
    <source>
        <dbReference type="EMBL" id="GAH02176.1"/>
    </source>
</evidence>
<gene>
    <name evidence="1" type="ORF">S01H4_39786</name>
</gene>
<organism evidence="1">
    <name type="scientific">marine sediment metagenome</name>
    <dbReference type="NCBI Taxonomy" id="412755"/>
    <lineage>
        <taxon>unclassified sequences</taxon>
        <taxon>metagenomes</taxon>
        <taxon>ecological metagenomes</taxon>
    </lineage>
</organism>
<name>X1C237_9ZZZZ</name>
<dbReference type="AlphaFoldDB" id="X1C237"/>
<accession>X1C237</accession>
<reference evidence="1" key="1">
    <citation type="journal article" date="2014" name="Front. Microbiol.">
        <title>High frequency of phylogenetically diverse reductive dehalogenase-homologous genes in deep subseafloor sedimentary metagenomes.</title>
        <authorList>
            <person name="Kawai M."/>
            <person name="Futagami T."/>
            <person name="Toyoda A."/>
            <person name="Takaki Y."/>
            <person name="Nishi S."/>
            <person name="Hori S."/>
            <person name="Arai W."/>
            <person name="Tsubouchi T."/>
            <person name="Morono Y."/>
            <person name="Uchiyama I."/>
            <person name="Ito T."/>
            <person name="Fujiyama A."/>
            <person name="Inagaki F."/>
            <person name="Takami H."/>
        </authorList>
    </citation>
    <scope>NUCLEOTIDE SEQUENCE</scope>
    <source>
        <strain evidence="1">Expedition CK06-06</strain>
    </source>
</reference>
<dbReference type="EMBL" id="BART01021595">
    <property type="protein sequence ID" value="GAH02176.1"/>
    <property type="molecule type" value="Genomic_DNA"/>
</dbReference>
<feature type="non-terminal residue" evidence="1">
    <location>
        <position position="169"/>
    </location>
</feature>